<accession>K0BCR3</accession>
<proteinExistence type="predicted"/>
<dbReference type="AlphaFoldDB" id="K0BCR3"/>
<dbReference type="RefSeq" id="WP_014964538.1">
    <property type="nucleotide sequence ID" value="NC_018656.1"/>
</dbReference>
<organism evidence="1 2">
    <name type="scientific">Candidatus Nitrosopumilus sediminis</name>
    <dbReference type="NCBI Taxonomy" id="1229909"/>
    <lineage>
        <taxon>Archaea</taxon>
        <taxon>Nitrososphaerota</taxon>
        <taxon>Nitrososphaeria</taxon>
        <taxon>Nitrosopumilales</taxon>
        <taxon>Nitrosopumilaceae</taxon>
        <taxon>Nitrosopumilus</taxon>
    </lineage>
</organism>
<dbReference type="PATRIC" id="fig|1229909.8.peg.369"/>
<dbReference type="HOGENOM" id="CLU_2243696_0_0_2"/>
<keyword evidence="2" id="KW-1185">Reference proteome</keyword>
<evidence type="ECO:0000313" key="1">
    <source>
        <dbReference type="EMBL" id="AFS82166.1"/>
    </source>
</evidence>
<sequence>MSIVKSKLKFLLILPILAGIVYFGTSVSDFDIMESMDTQKWMLEQFAINYDAMMIACSAENLSDEELQSCLDAFVEVREFCATITADQCGDENMDQLEQKLLDL</sequence>
<gene>
    <name evidence="1" type="ORF">NSED_01770</name>
</gene>
<evidence type="ECO:0000313" key="2">
    <source>
        <dbReference type="Proteomes" id="UP000006100"/>
    </source>
</evidence>
<dbReference type="EMBL" id="CP003843">
    <property type="protein sequence ID" value="AFS82166.1"/>
    <property type="molecule type" value="Genomic_DNA"/>
</dbReference>
<reference evidence="1 2" key="1">
    <citation type="journal article" date="2012" name="J. Bacteriol.">
        <title>Draft Genome Sequence of an Ammonia-Oxidizing Archaeon, "Candidatus Nitrosopumilus sediminis" AR2, from Svalbard in the Arctic Circle.</title>
        <authorList>
            <person name="Park S.J."/>
            <person name="Kim J.G."/>
            <person name="Jung M.Y."/>
            <person name="Kim S.J."/>
            <person name="Cha I.T."/>
            <person name="Ghai R."/>
            <person name="Martin-Cuadrado A.B."/>
            <person name="Rodriguez-Valera F."/>
            <person name="Rhee S.K."/>
        </authorList>
    </citation>
    <scope>NUCLEOTIDE SEQUENCE [LARGE SCALE GENOMIC DNA]</scope>
    <source>
        <strain evidence="1 2">AR2</strain>
    </source>
</reference>
<protein>
    <submittedName>
        <fullName evidence="1">Uncharacterized protein</fullName>
    </submittedName>
</protein>
<dbReference type="Proteomes" id="UP000006100">
    <property type="component" value="Chromosome"/>
</dbReference>
<dbReference type="GeneID" id="13697373"/>
<name>K0BCR3_9ARCH</name>
<dbReference type="KEGG" id="nir:NSED_01770"/>
<dbReference type="OrthoDB" id="375751at2157"/>
<dbReference type="STRING" id="1229909.NSED_01770"/>